<keyword evidence="2" id="KW-1185">Reference proteome</keyword>
<evidence type="ECO:0000313" key="2">
    <source>
        <dbReference type="Proteomes" id="UP000032534"/>
    </source>
</evidence>
<protein>
    <submittedName>
        <fullName evidence="1">Uncharacterized protein</fullName>
    </submittedName>
</protein>
<evidence type="ECO:0000313" key="1">
    <source>
        <dbReference type="EMBL" id="KJD44250.1"/>
    </source>
</evidence>
<name>A0A0D7WYL4_9BACL</name>
<dbReference type="AlphaFoldDB" id="A0A0D7WYL4"/>
<proteinExistence type="predicted"/>
<dbReference type="Proteomes" id="UP000032534">
    <property type="component" value="Unassembled WGS sequence"/>
</dbReference>
<gene>
    <name evidence="1" type="ORF">QD47_18185</name>
</gene>
<comment type="caution">
    <text evidence="1">The sequence shown here is derived from an EMBL/GenBank/DDBJ whole genome shotgun (WGS) entry which is preliminary data.</text>
</comment>
<organism evidence="1 2">
    <name type="scientific">Paenibacillus terrae</name>
    <dbReference type="NCBI Taxonomy" id="159743"/>
    <lineage>
        <taxon>Bacteria</taxon>
        <taxon>Bacillati</taxon>
        <taxon>Bacillota</taxon>
        <taxon>Bacilli</taxon>
        <taxon>Bacillales</taxon>
        <taxon>Paenibacillaceae</taxon>
        <taxon>Paenibacillus</taxon>
    </lineage>
</organism>
<accession>A0A0D7WYL4</accession>
<sequence length="157" mass="18403">MMTPFILQDALVAKLKRLFHDSEYMNARYEMVPLNIYAQNLPAKNEQDDRDHFPFITVRFGETTDQGHEVQSSCSMLLSVGIFDESLDMQGEKTVQNILQRIRHAFLTHPILDRMFEMDFPLTCSLFDDEDLSPYFFGYVNMKWKIPGISREDVYFG</sequence>
<reference evidence="1 2" key="1">
    <citation type="submission" date="2014-11" db="EMBL/GenBank/DDBJ databases">
        <title>Draft Genome Sequences of Paenibacillus polymyxa NRRL B-30509 and Paenibacillus terrae NRRL B-30644, Strains from a Poultry Environment that Produce Tridecaptin A and Paenicidins.</title>
        <authorList>
            <person name="van Belkum M.J."/>
            <person name="Lohans C.T."/>
            <person name="Vederas J.C."/>
        </authorList>
    </citation>
    <scope>NUCLEOTIDE SEQUENCE [LARGE SCALE GENOMIC DNA]</scope>
    <source>
        <strain evidence="1 2">NRRL B-30644</strain>
    </source>
</reference>
<dbReference type="EMBL" id="JTHP01000039">
    <property type="protein sequence ID" value="KJD44250.1"/>
    <property type="molecule type" value="Genomic_DNA"/>
</dbReference>
<dbReference type="PATRIC" id="fig|159743.3.peg.4047"/>